<dbReference type="Proteomes" id="UP001186974">
    <property type="component" value="Unassembled WGS sequence"/>
</dbReference>
<accession>A0ACC3DU92</accession>
<protein>
    <submittedName>
        <fullName evidence="1">Uncharacterized protein</fullName>
    </submittedName>
</protein>
<name>A0ACC3DU92_9PEZI</name>
<comment type="caution">
    <text evidence="1">The sequence shown here is derived from an EMBL/GenBank/DDBJ whole genome shotgun (WGS) entry which is preliminary data.</text>
</comment>
<sequence length="1028" mass="114918">MAEAIGVASGIVAFVTVTLHCTKTVCDALRSVKNAPKDVQDIKTDLEVLRRNLKLLTDSIPNVSNPGPTKPDDELELALTSCAAACKRFEKTVEECQKYGKNGRESKRDAAVWVFKAKEIKDFKDTLSSCKETVLIALGAATFDVSTRTLEAIKVLGSSTEANKIYNWLSPPDPSTNFTKALKLRQADTGLWLVRENERYIVWKTDPSAFLWLYGIPGCGKTILSATVIEDTRALCRPSIDATSAMAAYFFFDFNDLEKQKSNPMLKSLVSQFCQQLHNLPPALELLWSSCHLGQAQPSTDQLLDVLQSMTESRTSFIVLDALDECSDRAELLSILESISGWKNARLHVLVTSRKERDIEETLENIVCKADMVPLEATVVDNDIRTYVRYRLSTDKGLKKWKKESAEIESALMDGAKGMFRWAVCQLDTLGTCVNRSMLLKTLKSLPRTLDATYERILLNIDENHVEYARRILTWLAFSVRPLRLDEVAEIVAIDAGRETAFDEDEVLSDPLDICRICSSLVVVSGGAKGDGNPDAQDSKHGDEQNIKASASDEDDNPSLSPSHTKRVLLLAHYSVKEYLVSARAQQGPAKPFSLQEGDCHNFMARCCLMYLLQFGSAEYLAMDKEELDRAHKLMTYSARSWQYHMRHGEIDDATIQPIERLFARRHDAFDNWLRFHDYRAYKHGENANLPLCMASYLGLNTVVEYLIDREGANVNEIRKGDRLSRWGRLFSPLIAASSGGHEETVKLLLERGADIKLYVAGENALSVASRVGHLSIVKLLLDNGAEVNTKARDGDAALVKASWGGHTAIVHLLLARGADINACGLSKRTALLKASWYGHKDVVEMLLDRGADVNACDLDREIALREASQGGHKDVVEMLLDRGADINACDSDKETALQKASWYGHKDVVEMLLDRGADPNPRHSYHRSALDRASASGHKDIVKLLLDRGAELAGSLSENGRYYSNPLEEAFRQGHRDVVDLLLSRGGTWAELCEISLPWNADEGLLWDWEPNDKSRWREPWMEWIHW</sequence>
<evidence type="ECO:0000313" key="1">
    <source>
        <dbReference type="EMBL" id="KAK3080367.1"/>
    </source>
</evidence>
<reference evidence="1" key="1">
    <citation type="submission" date="2024-09" db="EMBL/GenBank/DDBJ databases">
        <title>Black Yeasts Isolated from many extreme environments.</title>
        <authorList>
            <person name="Coleine C."/>
            <person name="Stajich J.E."/>
            <person name="Selbmann L."/>
        </authorList>
    </citation>
    <scope>NUCLEOTIDE SEQUENCE</scope>
    <source>
        <strain evidence="1">CCFEE 5737</strain>
    </source>
</reference>
<evidence type="ECO:0000313" key="2">
    <source>
        <dbReference type="Proteomes" id="UP001186974"/>
    </source>
</evidence>
<gene>
    <name evidence="1" type="ORF">LTS18_002099</name>
</gene>
<organism evidence="1 2">
    <name type="scientific">Coniosporium uncinatum</name>
    <dbReference type="NCBI Taxonomy" id="93489"/>
    <lineage>
        <taxon>Eukaryota</taxon>
        <taxon>Fungi</taxon>
        <taxon>Dikarya</taxon>
        <taxon>Ascomycota</taxon>
        <taxon>Pezizomycotina</taxon>
        <taxon>Dothideomycetes</taxon>
        <taxon>Dothideomycetes incertae sedis</taxon>
        <taxon>Coniosporium</taxon>
    </lineage>
</organism>
<proteinExistence type="predicted"/>
<keyword evidence="2" id="KW-1185">Reference proteome</keyword>
<dbReference type="EMBL" id="JAWDJW010000605">
    <property type="protein sequence ID" value="KAK3080367.1"/>
    <property type="molecule type" value="Genomic_DNA"/>
</dbReference>